<dbReference type="AlphaFoldDB" id="A0A803NFI8"/>
<sequence>MGMNVGSEHWSKLAFNKVKVNVDGAIFASERWFSFGSVARDHKGRVIEAISQSKPGQVDAAMTAIYGIKEGLSWI</sequence>
<keyword evidence="2" id="KW-1185">Reference proteome</keyword>
<evidence type="ECO:0008006" key="3">
    <source>
        <dbReference type="Google" id="ProtNLM"/>
    </source>
</evidence>
<proteinExistence type="predicted"/>
<dbReference type="Proteomes" id="UP000596661">
    <property type="component" value="Chromosome 1"/>
</dbReference>
<reference evidence="1" key="1">
    <citation type="submission" date="2018-11" db="EMBL/GenBank/DDBJ databases">
        <authorList>
            <person name="Grassa J C."/>
        </authorList>
    </citation>
    <scope>NUCLEOTIDE SEQUENCE [LARGE SCALE GENOMIC DNA]</scope>
</reference>
<reference evidence="1" key="2">
    <citation type="submission" date="2021-03" db="UniProtKB">
        <authorList>
            <consortium name="EnsemblPlants"/>
        </authorList>
    </citation>
    <scope>IDENTIFICATION</scope>
</reference>
<protein>
    <recommendedName>
        <fullName evidence="3">RNase H type-1 domain-containing protein</fullName>
    </recommendedName>
</protein>
<organism evidence="1 2">
    <name type="scientific">Cannabis sativa</name>
    <name type="common">Hemp</name>
    <name type="synonym">Marijuana</name>
    <dbReference type="NCBI Taxonomy" id="3483"/>
    <lineage>
        <taxon>Eukaryota</taxon>
        <taxon>Viridiplantae</taxon>
        <taxon>Streptophyta</taxon>
        <taxon>Embryophyta</taxon>
        <taxon>Tracheophyta</taxon>
        <taxon>Spermatophyta</taxon>
        <taxon>Magnoliopsida</taxon>
        <taxon>eudicotyledons</taxon>
        <taxon>Gunneridae</taxon>
        <taxon>Pentapetalae</taxon>
        <taxon>rosids</taxon>
        <taxon>fabids</taxon>
        <taxon>Rosales</taxon>
        <taxon>Cannabaceae</taxon>
        <taxon>Cannabis</taxon>
    </lineage>
</organism>
<dbReference type="EMBL" id="UZAU01000019">
    <property type="status" value="NOT_ANNOTATED_CDS"/>
    <property type="molecule type" value="Genomic_DNA"/>
</dbReference>
<evidence type="ECO:0000313" key="2">
    <source>
        <dbReference type="Proteomes" id="UP000596661"/>
    </source>
</evidence>
<accession>A0A803NFI8</accession>
<dbReference type="Gramene" id="evm.model.01.1084">
    <property type="protein sequence ID" value="cds.evm.model.01.1084"/>
    <property type="gene ID" value="evm.TU.01.1084"/>
</dbReference>
<name>A0A803NFI8_CANSA</name>
<dbReference type="EnsemblPlants" id="evm.model.01.1084">
    <property type="protein sequence ID" value="cds.evm.model.01.1084"/>
    <property type="gene ID" value="evm.TU.01.1084"/>
</dbReference>
<evidence type="ECO:0000313" key="1">
    <source>
        <dbReference type="EnsemblPlants" id="cds.evm.model.01.1084"/>
    </source>
</evidence>